<dbReference type="GO" id="GO:0048513">
    <property type="term" value="P:animal organ development"/>
    <property type="evidence" value="ECO:0007669"/>
    <property type="project" value="TreeGrafter"/>
</dbReference>
<dbReference type="PANTHER" id="PTHR23186:SF4">
    <property type="entry name" value="GH22790P"/>
    <property type="match status" value="1"/>
</dbReference>
<feature type="domain" description="TRASH" evidence="2">
    <location>
        <begin position="159"/>
        <end position="196"/>
    </location>
</feature>
<evidence type="ECO:0000259" key="2">
    <source>
        <dbReference type="SMART" id="SM00746"/>
    </source>
</evidence>
<feature type="region of interest" description="Disordered" evidence="1">
    <location>
        <begin position="86"/>
        <end position="110"/>
    </location>
</feature>
<reference evidence="3" key="1">
    <citation type="submission" date="2022-01" db="EMBL/GenBank/DDBJ databases">
        <authorList>
            <person name="King R."/>
        </authorList>
    </citation>
    <scope>NUCLEOTIDE SEQUENCE</scope>
</reference>
<keyword evidence="4" id="KW-1185">Reference proteome</keyword>
<feature type="compositionally biased region" description="Basic and acidic residues" evidence="1">
    <location>
        <begin position="466"/>
        <end position="493"/>
    </location>
</feature>
<evidence type="ECO:0000313" key="3">
    <source>
        <dbReference type="EMBL" id="CAG9803901.1"/>
    </source>
</evidence>
<protein>
    <recommendedName>
        <fullName evidence="2">TRASH domain-containing protein</fullName>
    </recommendedName>
</protein>
<dbReference type="GO" id="GO:0005634">
    <property type="term" value="C:nucleus"/>
    <property type="evidence" value="ECO:0007669"/>
    <property type="project" value="TreeGrafter"/>
</dbReference>
<dbReference type="Proteomes" id="UP001153620">
    <property type="component" value="Chromosome 2"/>
</dbReference>
<feature type="compositionally biased region" description="Basic and acidic residues" evidence="1">
    <location>
        <begin position="86"/>
        <end position="101"/>
    </location>
</feature>
<evidence type="ECO:0000313" key="4">
    <source>
        <dbReference type="Proteomes" id="UP001153620"/>
    </source>
</evidence>
<accession>A0A9N9WTV0</accession>
<gene>
    <name evidence="3" type="ORF">CHIRRI_LOCUS6796</name>
</gene>
<dbReference type="AlphaFoldDB" id="A0A9N9WTV0"/>
<feature type="domain" description="TRASH" evidence="2">
    <location>
        <begin position="117"/>
        <end position="152"/>
    </location>
</feature>
<dbReference type="Pfam" id="PF15279">
    <property type="entry name" value="SOBP"/>
    <property type="match status" value="1"/>
</dbReference>
<reference evidence="3" key="2">
    <citation type="submission" date="2022-10" db="EMBL/GenBank/DDBJ databases">
        <authorList>
            <consortium name="ENA_rothamsted_submissions"/>
            <consortium name="culmorum"/>
            <person name="King R."/>
        </authorList>
    </citation>
    <scope>NUCLEOTIDE SEQUENCE</scope>
</reference>
<dbReference type="OrthoDB" id="7790866at2759"/>
<dbReference type="SMART" id="SM00746">
    <property type="entry name" value="TRASH"/>
    <property type="match status" value="2"/>
</dbReference>
<dbReference type="EMBL" id="OU895878">
    <property type="protein sequence ID" value="CAG9803901.1"/>
    <property type="molecule type" value="Genomic_DNA"/>
</dbReference>
<feature type="region of interest" description="Disordered" evidence="1">
    <location>
        <begin position="466"/>
        <end position="499"/>
    </location>
</feature>
<dbReference type="InterPro" id="IPR011017">
    <property type="entry name" value="TRASH_dom"/>
</dbReference>
<name>A0A9N9WTV0_9DIPT</name>
<evidence type="ECO:0000256" key="1">
    <source>
        <dbReference type="SAM" id="MobiDB-lite"/>
    </source>
</evidence>
<dbReference type="PANTHER" id="PTHR23186">
    <property type="entry name" value="RETINOIC ACID-INDUCED PROTEIN 2"/>
    <property type="match status" value="1"/>
</dbReference>
<sequence length="581" mass="66594">MAAKIVKKEVMNDEIKEFGEDAATAINELLGLYGYNDENKRNELGVKFHRNACKKISNLTQSHNDSNLHSRSTENELLRTEKFHDYSSISSDKDSSSRENSKSPMIKKVPDKQENNCSWCHHDINAQSNEIIGSPDTVFCSENCFIFWRRASFKRAKTCDFCKNVRNAVSYVDFNDGTTQLQFCSDKCLNQYKMQIFCRETQAHLELNPHLKDKNESGEGLITPDLWLKNCRTRSPTPDDYERSKSSSPMTIAEEKLVFSKIIDTKQTLPSSSSKITSTVSNLAHNDNAIDAGKKPIINVLPSSKLLSRNMLHSRNLRKRRISTRLAISNKANQNSNDNNTGTESIMNTNFPADLRAKIHSQMNNNPKSIQSTSFNRPPLQQFMQRPPINLFKYRFPFPMPSQRIPLPPQNQQPLPEDSNINPLPPINSVLPPPVILVPYPIPLPIIIPIPLPLTAFMRAYQKKETELPTNKNDNESHEEVMHEKMNENEKPLDLSSEQSVHESDKIYLTQYDDDCDDDTDDTNIIVDSNYLIEKNTIDNKESKYENTEVNIKKTLSKDIHERNRPLRKRKIISTEDDDNH</sequence>
<organism evidence="3 4">
    <name type="scientific">Chironomus riparius</name>
    <dbReference type="NCBI Taxonomy" id="315576"/>
    <lineage>
        <taxon>Eukaryota</taxon>
        <taxon>Metazoa</taxon>
        <taxon>Ecdysozoa</taxon>
        <taxon>Arthropoda</taxon>
        <taxon>Hexapoda</taxon>
        <taxon>Insecta</taxon>
        <taxon>Pterygota</taxon>
        <taxon>Neoptera</taxon>
        <taxon>Endopterygota</taxon>
        <taxon>Diptera</taxon>
        <taxon>Nematocera</taxon>
        <taxon>Chironomoidea</taxon>
        <taxon>Chironomidae</taxon>
        <taxon>Chironominae</taxon>
        <taxon>Chironomus</taxon>
    </lineage>
</organism>
<dbReference type="InterPro" id="IPR026092">
    <property type="entry name" value="RAI2/SOBP"/>
</dbReference>
<proteinExistence type="predicted"/>